<proteinExistence type="predicted"/>
<reference evidence="1 2" key="1">
    <citation type="journal article" date="2017" name="Environ. Microbiol.">
        <title>Decay of the glycolytic pathway and adaptation to intranuclear parasitism within Enterocytozoonidae microsporidia.</title>
        <authorList>
            <person name="Wiredu Boakye D."/>
            <person name="Jaroenlak P."/>
            <person name="Prachumwat A."/>
            <person name="Williams T.A."/>
            <person name="Bateman K.S."/>
            <person name="Itsathitphaisarn O."/>
            <person name="Sritunyalucksana K."/>
            <person name="Paszkiewicz K.H."/>
            <person name="Moore K.A."/>
            <person name="Stentiford G.D."/>
            <person name="Williams B.A."/>
        </authorList>
    </citation>
    <scope>NUCLEOTIDE SEQUENCE [LARGE SCALE GENOMIC DNA]</scope>
    <source>
        <strain evidence="2">canceri</strain>
    </source>
</reference>
<dbReference type="AlphaFoldDB" id="A0A1X0QG12"/>
<dbReference type="EMBL" id="LTAI01000466">
    <property type="protein sequence ID" value="ORD98741.1"/>
    <property type="molecule type" value="Genomic_DNA"/>
</dbReference>
<organism evidence="1 2">
    <name type="scientific">Hepatospora eriocheir</name>
    <dbReference type="NCBI Taxonomy" id="1081669"/>
    <lineage>
        <taxon>Eukaryota</taxon>
        <taxon>Fungi</taxon>
        <taxon>Fungi incertae sedis</taxon>
        <taxon>Microsporidia</taxon>
        <taxon>Hepatosporidae</taxon>
        <taxon>Hepatospora</taxon>
    </lineage>
</organism>
<name>A0A1X0QG12_9MICR</name>
<accession>A0A1X0QG12</accession>
<dbReference type="VEuPathDB" id="MicrosporidiaDB:A0H76_1982"/>
<evidence type="ECO:0000313" key="2">
    <source>
        <dbReference type="Proteomes" id="UP000192501"/>
    </source>
</evidence>
<dbReference type="VEuPathDB" id="MicrosporidiaDB:HERIO_1716"/>
<evidence type="ECO:0000313" key="1">
    <source>
        <dbReference type="EMBL" id="ORD98741.1"/>
    </source>
</evidence>
<comment type="caution">
    <text evidence="1">The sequence shown here is derived from an EMBL/GenBank/DDBJ whole genome shotgun (WGS) entry which is preliminary data.</text>
</comment>
<sequence>MKEIELLNINIENENELKVVSELISNDPKKYFFVRNLNDIKSYVNKLSLCVKDIKIDSLFIDYLKSNDSEIEWILLF</sequence>
<gene>
    <name evidence="1" type="ORF">A0H76_1982</name>
</gene>
<dbReference type="Proteomes" id="UP000192501">
    <property type="component" value="Unassembled WGS sequence"/>
</dbReference>
<protein>
    <submittedName>
        <fullName evidence="1">Uncharacterized protein</fullName>
    </submittedName>
</protein>